<dbReference type="EMBL" id="LANV01000001">
    <property type="protein sequence ID" value="KJV63745.1"/>
    <property type="molecule type" value="Genomic_DNA"/>
</dbReference>
<proteinExistence type="predicted"/>
<reference evidence="1 2" key="1">
    <citation type="submission" date="2015-02" db="EMBL/GenBank/DDBJ databases">
        <title>Genome Sequencing of Rickettsiales.</title>
        <authorList>
            <person name="Daugherty S.C."/>
            <person name="Su Q."/>
            <person name="Abolude K."/>
            <person name="Beier-Sexton M."/>
            <person name="Carlyon J.A."/>
            <person name="Carter R."/>
            <person name="Day N.P."/>
            <person name="Dumler S.J."/>
            <person name="Dyachenko V."/>
            <person name="Godinez A."/>
            <person name="Kurtti T.J."/>
            <person name="Lichay M."/>
            <person name="Mullins K.E."/>
            <person name="Ott S."/>
            <person name="Pappas-Brown V."/>
            <person name="Paris D.H."/>
            <person name="Patel P."/>
            <person name="Richards A.L."/>
            <person name="Sadzewicz L."/>
            <person name="Sears K."/>
            <person name="Seidman D."/>
            <person name="Sengamalay N."/>
            <person name="Stenos J."/>
            <person name="Tallon L.J."/>
            <person name="Vincent G."/>
            <person name="Fraser C.M."/>
            <person name="Munderloh U."/>
            <person name="Dunning-Hotopp J.C."/>
        </authorList>
    </citation>
    <scope>NUCLEOTIDE SEQUENCE [LARGE SCALE GENOMIC DNA]</scope>
    <source>
        <strain evidence="1 2">ApMUC09</strain>
    </source>
</reference>
<dbReference type="AlphaFoldDB" id="A0A0F3N6T4"/>
<dbReference type="PATRIC" id="fig|1359152.3.peg.757"/>
<accession>A0A0F3N6T4</accession>
<evidence type="ECO:0000313" key="2">
    <source>
        <dbReference type="Proteomes" id="UP000033441"/>
    </source>
</evidence>
<protein>
    <submittedName>
        <fullName evidence="1">Uncharacterized protein</fullName>
    </submittedName>
</protein>
<name>A0A0F3N6T4_ANAPH</name>
<dbReference type="Proteomes" id="UP000033441">
    <property type="component" value="Unassembled WGS sequence"/>
</dbReference>
<sequence>MVVFLLHCEVFRLADFDNLVALSLQRDCILVLQIIAMCKYSNTKPSS</sequence>
<evidence type="ECO:0000313" key="1">
    <source>
        <dbReference type="EMBL" id="KJV63745.1"/>
    </source>
</evidence>
<gene>
    <name evidence="1" type="ORF">APHMUC_0715</name>
</gene>
<organism evidence="1 2">
    <name type="scientific">Anaplasma phagocytophilum str. ApMUC09</name>
    <dbReference type="NCBI Taxonomy" id="1359152"/>
    <lineage>
        <taxon>Bacteria</taxon>
        <taxon>Pseudomonadati</taxon>
        <taxon>Pseudomonadota</taxon>
        <taxon>Alphaproteobacteria</taxon>
        <taxon>Rickettsiales</taxon>
        <taxon>Anaplasmataceae</taxon>
        <taxon>Anaplasma</taxon>
        <taxon>phagocytophilum group</taxon>
    </lineage>
</organism>
<comment type="caution">
    <text evidence="1">The sequence shown here is derived from an EMBL/GenBank/DDBJ whole genome shotgun (WGS) entry which is preliminary data.</text>
</comment>